<name>A2FU80_TRIV3</name>
<dbReference type="InParanoid" id="A2FU80"/>
<dbReference type="RefSeq" id="XP_001304471.1">
    <property type="nucleotide sequence ID" value="XM_001304470.1"/>
</dbReference>
<evidence type="ECO:0000313" key="3">
    <source>
        <dbReference type="Proteomes" id="UP000001542"/>
    </source>
</evidence>
<keyword evidence="3" id="KW-1185">Reference proteome</keyword>
<dbReference type="Proteomes" id="UP000001542">
    <property type="component" value="Unassembled WGS sequence"/>
</dbReference>
<dbReference type="KEGG" id="tva:4749234"/>
<gene>
    <name evidence="2" type="ORF">TVAG_376530</name>
</gene>
<feature type="region of interest" description="Disordered" evidence="1">
    <location>
        <begin position="33"/>
        <end position="60"/>
    </location>
</feature>
<organism evidence="2 3">
    <name type="scientific">Trichomonas vaginalis (strain ATCC PRA-98 / G3)</name>
    <dbReference type="NCBI Taxonomy" id="412133"/>
    <lineage>
        <taxon>Eukaryota</taxon>
        <taxon>Metamonada</taxon>
        <taxon>Parabasalia</taxon>
        <taxon>Trichomonadida</taxon>
        <taxon>Trichomonadidae</taxon>
        <taxon>Trichomonas</taxon>
    </lineage>
</organism>
<protein>
    <submittedName>
        <fullName evidence="2">Uncharacterized protein</fullName>
    </submittedName>
</protein>
<reference evidence="2" key="2">
    <citation type="journal article" date="2007" name="Science">
        <title>Draft genome sequence of the sexually transmitted pathogen Trichomonas vaginalis.</title>
        <authorList>
            <person name="Carlton J.M."/>
            <person name="Hirt R.P."/>
            <person name="Silva J.C."/>
            <person name="Delcher A.L."/>
            <person name="Schatz M."/>
            <person name="Zhao Q."/>
            <person name="Wortman J.R."/>
            <person name="Bidwell S.L."/>
            <person name="Alsmark U.C.M."/>
            <person name="Besteiro S."/>
            <person name="Sicheritz-Ponten T."/>
            <person name="Noel C.J."/>
            <person name="Dacks J.B."/>
            <person name="Foster P.G."/>
            <person name="Simillion C."/>
            <person name="Van de Peer Y."/>
            <person name="Miranda-Saavedra D."/>
            <person name="Barton G.J."/>
            <person name="Westrop G.D."/>
            <person name="Mueller S."/>
            <person name="Dessi D."/>
            <person name="Fiori P.L."/>
            <person name="Ren Q."/>
            <person name="Paulsen I."/>
            <person name="Zhang H."/>
            <person name="Bastida-Corcuera F.D."/>
            <person name="Simoes-Barbosa A."/>
            <person name="Brown M.T."/>
            <person name="Hayes R.D."/>
            <person name="Mukherjee M."/>
            <person name="Okumura C.Y."/>
            <person name="Schneider R."/>
            <person name="Smith A.J."/>
            <person name="Vanacova S."/>
            <person name="Villalvazo M."/>
            <person name="Haas B.J."/>
            <person name="Pertea M."/>
            <person name="Feldblyum T.V."/>
            <person name="Utterback T.R."/>
            <person name="Shu C.L."/>
            <person name="Osoegawa K."/>
            <person name="de Jong P.J."/>
            <person name="Hrdy I."/>
            <person name="Horvathova L."/>
            <person name="Zubacova Z."/>
            <person name="Dolezal P."/>
            <person name="Malik S.B."/>
            <person name="Logsdon J.M. Jr."/>
            <person name="Henze K."/>
            <person name="Gupta A."/>
            <person name="Wang C.C."/>
            <person name="Dunne R.L."/>
            <person name="Upcroft J.A."/>
            <person name="Upcroft P."/>
            <person name="White O."/>
            <person name="Salzberg S.L."/>
            <person name="Tang P."/>
            <person name="Chiu C.-H."/>
            <person name="Lee Y.-S."/>
            <person name="Embley T.M."/>
            <person name="Coombs G.H."/>
            <person name="Mottram J.C."/>
            <person name="Tachezy J."/>
            <person name="Fraser-Liggett C.M."/>
            <person name="Johnson P.J."/>
        </authorList>
    </citation>
    <scope>NUCLEOTIDE SEQUENCE [LARGE SCALE GENOMIC DNA]</scope>
    <source>
        <strain evidence="2">G3</strain>
    </source>
</reference>
<evidence type="ECO:0000313" key="2">
    <source>
        <dbReference type="EMBL" id="EAX91541.1"/>
    </source>
</evidence>
<accession>A2FU80</accession>
<reference evidence="2" key="1">
    <citation type="submission" date="2006-10" db="EMBL/GenBank/DDBJ databases">
        <authorList>
            <person name="Amadeo P."/>
            <person name="Zhao Q."/>
            <person name="Wortman J."/>
            <person name="Fraser-Liggett C."/>
            <person name="Carlton J."/>
        </authorList>
    </citation>
    <scope>NUCLEOTIDE SEQUENCE</scope>
    <source>
        <strain evidence="2">G3</strain>
    </source>
</reference>
<dbReference type="EMBL" id="DS114029">
    <property type="protein sequence ID" value="EAX91541.1"/>
    <property type="molecule type" value="Genomic_DNA"/>
</dbReference>
<dbReference type="VEuPathDB" id="TrichDB:TVAGG3_0705880"/>
<proteinExistence type="predicted"/>
<dbReference type="VEuPathDB" id="TrichDB:TVAG_376530"/>
<feature type="compositionally biased region" description="Low complexity" evidence="1">
    <location>
        <begin position="34"/>
        <end position="51"/>
    </location>
</feature>
<evidence type="ECO:0000256" key="1">
    <source>
        <dbReference type="SAM" id="MobiDB-lite"/>
    </source>
</evidence>
<dbReference type="SMR" id="A2FU80"/>
<sequence>MSDKKFHKIKIHVQTFDVNRFDRNGMLIGNQVIASPSQPKPAQQPVKSPQPKITPQQLQRSQLIQDRENYMSIVDQIIKEQGGE</sequence>
<dbReference type="AlphaFoldDB" id="A2FU80"/>